<dbReference type="AlphaFoldDB" id="A0A177EG60"/>
<dbReference type="InterPro" id="IPR013083">
    <property type="entry name" value="Znf_RING/FYVE/PHD"/>
</dbReference>
<keyword evidence="1" id="KW-0862">Zinc</keyword>
<protein>
    <recommendedName>
        <fullName evidence="3">RING-type domain-containing protein</fullName>
    </recommendedName>
</protein>
<proteinExistence type="predicted"/>
<keyword evidence="1" id="KW-0479">Metal-binding</keyword>
<feature type="domain" description="RING-type" evidence="3">
    <location>
        <begin position="129"/>
        <end position="170"/>
    </location>
</feature>
<dbReference type="GO" id="GO:0016567">
    <property type="term" value="P:protein ubiquitination"/>
    <property type="evidence" value="ECO:0007669"/>
    <property type="project" value="TreeGrafter"/>
</dbReference>
<comment type="caution">
    <text evidence="4">The sequence shown here is derived from an EMBL/GenBank/DDBJ whole genome shotgun (WGS) entry which is preliminary data.</text>
</comment>
<dbReference type="STRING" id="1805483.A0A177EG60"/>
<keyword evidence="5" id="KW-1185">Reference proteome</keyword>
<dbReference type="PROSITE" id="PS50089">
    <property type="entry name" value="ZF_RING_2"/>
    <property type="match status" value="1"/>
</dbReference>
<name>A0A177EG60_9MICR</name>
<dbReference type="EMBL" id="LTDL01000037">
    <property type="protein sequence ID" value="OAG30112.1"/>
    <property type="molecule type" value="Genomic_DNA"/>
</dbReference>
<dbReference type="SMART" id="SM00184">
    <property type="entry name" value="RING"/>
    <property type="match status" value="1"/>
</dbReference>
<feature type="region of interest" description="Disordered" evidence="2">
    <location>
        <begin position="33"/>
        <end position="66"/>
    </location>
</feature>
<dbReference type="GO" id="GO:0008270">
    <property type="term" value="F:zinc ion binding"/>
    <property type="evidence" value="ECO:0007669"/>
    <property type="project" value="UniProtKB-KW"/>
</dbReference>
<feature type="compositionally biased region" description="Low complexity" evidence="2">
    <location>
        <begin position="44"/>
        <end position="63"/>
    </location>
</feature>
<dbReference type="Gene3D" id="3.30.40.10">
    <property type="entry name" value="Zinc/RING finger domain, C3HC4 (zinc finger)"/>
    <property type="match status" value="1"/>
</dbReference>
<evidence type="ECO:0000256" key="2">
    <source>
        <dbReference type="SAM" id="MobiDB-lite"/>
    </source>
</evidence>
<dbReference type="PANTHER" id="PTHR45676:SF159">
    <property type="entry name" value="RING-H2 FINGER PROTEIN ATL51"/>
    <property type="match status" value="1"/>
</dbReference>
<evidence type="ECO:0000256" key="1">
    <source>
        <dbReference type="PROSITE-ProRule" id="PRU00175"/>
    </source>
</evidence>
<dbReference type="OrthoDB" id="8062037at2759"/>
<dbReference type="Proteomes" id="UP000185944">
    <property type="component" value="Unassembled WGS sequence"/>
</dbReference>
<dbReference type="Pfam" id="PF13639">
    <property type="entry name" value="zf-RING_2"/>
    <property type="match status" value="1"/>
</dbReference>
<evidence type="ECO:0000313" key="4">
    <source>
        <dbReference type="EMBL" id="OAG30112.1"/>
    </source>
</evidence>
<sequence>MAKNKRTDEILAPLPSTRVSAMDVLQEYVSARARSKVSPVLRAPQNSQSPQNPRSPQNPQNPRTHPIAMAGSLITRDRERWVYLSEGPLLFPERKEPLKDLRPVSLKRKFISFCRYDTLSASQREKSTCPICLVDFRKTSVCAVLRCTHAFHKTCMAPILKVSGSCPLCRRDIVSGLMG</sequence>
<accession>A0A177EG60</accession>
<keyword evidence="1" id="KW-0863">Zinc-finger</keyword>
<dbReference type="InterPro" id="IPR001841">
    <property type="entry name" value="Znf_RING"/>
</dbReference>
<dbReference type="VEuPathDB" id="MicrosporidiaDB:NEDG_01695"/>
<reference evidence="4 5" key="1">
    <citation type="submission" date="2016-02" db="EMBL/GenBank/DDBJ databases">
        <title>Discovery of a natural microsporidian pathogen with a broad tissue tropism in Caenorhabditis elegans.</title>
        <authorList>
            <person name="Luallen R.J."/>
            <person name="Reinke A.W."/>
            <person name="Tong L."/>
            <person name="Botts M.R."/>
            <person name="Felix M.-A."/>
            <person name="Troemel E.R."/>
        </authorList>
    </citation>
    <scope>NUCLEOTIDE SEQUENCE [LARGE SCALE GENOMIC DNA]</scope>
    <source>
        <strain evidence="4 5">JUm2807</strain>
    </source>
</reference>
<gene>
    <name evidence="4" type="ORF">NEDG_01695</name>
</gene>
<evidence type="ECO:0000259" key="3">
    <source>
        <dbReference type="PROSITE" id="PS50089"/>
    </source>
</evidence>
<dbReference type="GeneID" id="93648045"/>
<dbReference type="SUPFAM" id="SSF57850">
    <property type="entry name" value="RING/U-box"/>
    <property type="match status" value="1"/>
</dbReference>
<evidence type="ECO:0000313" key="5">
    <source>
        <dbReference type="Proteomes" id="UP000185944"/>
    </source>
</evidence>
<dbReference type="RefSeq" id="XP_067544587.1">
    <property type="nucleotide sequence ID" value="XM_067689113.1"/>
</dbReference>
<organism evidence="4 5">
    <name type="scientific">Nematocida displodere</name>
    <dbReference type="NCBI Taxonomy" id="1805483"/>
    <lineage>
        <taxon>Eukaryota</taxon>
        <taxon>Fungi</taxon>
        <taxon>Fungi incertae sedis</taxon>
        <taxon>Microsporidia</taxon>
        <taxon>Nematocida</taxon>
    </lineage>
</organism>
<dbReference type="PANTHER" id="PTHR45676">
    <property type="entry name" value="RING-H2 FINGER PROTEIN ATL51-RELATED"/>
    <property type="match status" value="1"/>
</dbReference>